<keyword evidence="3" id="KW-1185">Reference proteome</keyword>
<evidence type="ECO:0000256" key="1">
    <source>
        <dbReference type="SAM" id="MobiDB-lite"/>
    </source>
</evidence>
<feature type="compositionally biased region" description="Low complexity" evidence="1">
    <location>
        <begin position="67"/>
        <end position="81"/>
    </location>
</feature>
<protein>
    <submittedName>
        <fullName evidence="2">Uncharacterized protein</fullName>
    </submittedName>
</protein>
<reference evidence="2 3" key="1">
    <citation type="submission" date="2019-07" db="EMBL/GenBank/DDBJ databases">
        <title>Tepidimonas alkaliphilus YIM 72238 draft genome.</title>
        <authorList>
            <person name="Da Costa M.S."/>
            <person name="Froufe H.J.C."/>
            <person name="Egas C."/>
            <person name="Albuquerque L."/>
        </authorList>
    </citation>
    <scope>NUCLEOTIDE SEQUENCE [LARGE SCALE GENOMIC DNA]</scope>
    <source>
        <strain evidence="2 3">YIM 72238</strain>
    </source>
</reference>
<sequence length="245" mass="25395">MLTLSSISVAPSPQQTSPVVRAQPLLPARAGQAAVREAVAPAQVAPQGDAARVQASAAPVRAPVLPAQEAQAADSQSNAAAPERAGLPPPTVAQGAVARALPENRDAAPRQADRGVFSGDPSRAAEASNAPASDPQRAARDGGVSSEDEAGFPPVKNPALEAWDTQIKELLPNLWKASRFAVDMVIGEEARQAAAERAQKLEELHRRLSARPLASLPPGEPQQSYGSVLKSAQSAPPAPRVDRLI</sequence>
<feature type="region of interest" description="Disordered" evidence="1">
    <location>
        <begin position="1"/>
        <end position="23"/>
    </location>
</feature>
<evidence type="ECO:0000313" key="2">
    <source>
        <dbReference type="EMBL" id="TSE18578.1"/>
    </source>
</evidence>
<proteinExistence type="predicted"/>
<accession>A0A554W4R8</accession>
<feature type="compositionally biased region" description="Basic and acidic residues" evidence="1">
    <location>
        <begin position="102"/>
        <end position="113"/>
    </location>
</feature>
<gene>
    <name evidence="2" type="ORF">Talka_02075</name>
</gene>
<dbReference type="OrthoDB" id="8898676at2"/>
<feature type="region of interest" description="Disordered" evidence="1">
    <location>
        <begin position="209"/>
        <end position="245"/>
    </location>
</feature>
<feature type="compositionally biased region" description="Polar residues" evidence="1">
    <location>
        <begin position="1"/>
        <end position="18"/>
    </location>
</feature>
<feature type="region of interest" description="Disordered" evidence="1">
    <location>
        <begin position="67"/>
        <end position="157"/>
    </location>
</feature>
<dbReference type="EMBL" id="VJNB01000012">
    <property type="protein sequence ID" value="TSE18578.1"/>
    <property type="molecule type" value="Genomic_DNA"/>
</dbReference>
<dbReference type="RefSeq" id="WP_143891269.1">
    <property type="nucleotide sequence ID" value="NZ_VJNB01000012.1"/>
</dbReference>
<evidence type="ECO:0000313" key="3">
    <source>
        <dbReference type="Proteomes" id="UP000315736"/>
    </source>
</evidence>
<dbReference type="Proteomes" id="UP000315736">
    <property type="component" value="Unassembled WGS sequence"/>
</dbReference>
<comment type="caution">
    <text evidence="2">The sequence shown here is derived from an EMBL/GenBank/DDBJ whole genome shotgun (WGS) entry which is preliminary data.</text>
</comment>
<feature type="compositionally biased region" description="Polar residues" evidence="1">
    <location>
        <begin position="221"/>
        <end position="234"/>
    </location>
</feature>
<dbReference type="AlphaFoldDB" id="A0A554W4R8"/>
<organism evidence="2 3">
    <name type="scientific">Tepidimonas alkaliphilus</name>
    <dbReference type="NCBI Taxonomy" id="2588942"/>
    <lineage>
        <taxon>Bacteria</taxon>
        <taxon>Pseudomonadati</taxon>
        <taxon>Pseudomonadota</taxon>
        <taxon>Betaproteobacteria</taxon>
        <taxon>Burkholderiales</taxon>
        <taxon>Tepidimonas</taxon>
    </lineage>
</organism>
<name>A0A554W4R8_9BURK</name>